<evidence type="ECO:0000313" key="3">
    <source>
        <dbReference type="EMBL" id="KCZ56781.1"/>
    </source>
</evidence>
<dbReference type="OrthoDB" id="9815749at2"/>
<evidence type="ECO:0000259" key="2">
    <source>
        <dbReference type="Pfam" id="PF13629"/>
    </source>
</evidence>
<protein>
    <recommendedName>
        <fullName evidence="2">Pilus formation protein N-terminal domain-containing protein</fullName>
    </recommendedName>
</protein>
<accession>A0A062U8V5</accession>
<dbReference type="PATRIC" id="fig|1280947.3.peg.2668"/>
<dbReference type="Pfam" id="PF13629">
    <property type="entry name" value="T2SS-T3SS_pil_N"/>
    <property type="match status" value="1"/>
</dbReference>
<evidence type="ECO:0000256" key="1">
    <source>
        <dbReference type="SAM" id="SignalP"/>
    </source>
</evidence>
<dbReference type="Proteomes" id="UP000027190">
    <property type="component" value="Unassembled WGS sequence"/>
</dbReference>
<dbReference type="eggNOG" id="COG4964">
    <property type="taxonomic scope" value="Bacteria"/>
</dbReference>
<reference evidence="3 4" key="1">
    <citation type="journal article" date="2014" name="Antonie Van Leeuwenhoek">
        <title>Hyphomonas beringensis sp. nov. and Hyphomonas chukchiensis sp. nov., isolated from surface seawater of the Bering Sea and Chukchi Sea.</title>
        <authorList>
            <person name="Li C."/>
            <person name="Lai Q."/>
            <person name="Li G."/>
            <person name="Dong C."/>
            <person name="Wang J."/>
            <person name="Liao Y."/>
            <person name="Shao Z."/>
        </authorList>
    </citation>
    <scope>NUCLEOTIDE SEQUENCE [LARGE SCALE GENOMIC DNA]</scope>
    <source>
        <strain evidence="3 4">BH-BN04-4</strain>
    </source>
</reference>
<dbReference type="InterPro" id="IPR032789">
    <property type="entry name" value="T2SS-T3SS_pil_N"/>
</dbReference>
<proteinExistence type="predicted"/>
<dbReference type="STRING" id="1280947.HY30_06590"/>
<keyword evidence="1" id="KW-0732">Signal</keyword>
<dbReference type="AlphaFoldDB" id="A0A062U8V5"/>
<feature type="domain" description="Pilus formation protein N-terminal" evidence="2">
    <location>
        <begin position="23"/>
        <end position="93"/>
    </location>
</feature>
<name>A0A062U8V5_9PROT</name>
<organism evidence="3 4">
    <name type="scientific">Hyphomonas chukchiensis</name>
    <dbReference type="NCBI Taxonomy" id="1280947"/>
    <lineage>
        <taxon>Bacteria</taxon>
        <taxon>Pseudomonadati</taxon>
        <taxon>Pseudomonadota</taxon>
        <taxon>Alphaproteobacteria</taxon>
        <taxon>Hyphomonadales</taxon>
        <taxon>Hyphomonadaceae</taxon>
        <taxon>Hyphomonas</taxon>
    </lineage>
</organism>
<evidence type="ECO:0000313" key="4">
    <source>
        <dbReference type="Proteomes" id="UP000027190"/>
    </source>
</evidence>
<feature type="chain" id="PRO_5001619031" description="Pilus formation protein N-terminal domain-containing protein" evidence="1">
    <location>
        <begin position="24"/>
        <end position="147"/>
    </location>
</feature>
<keyword evidence="4" id="KW-1185">Reference proteome</keyword>
<feature type="signal peptide" evidence="1">
    <location>
        <begin position="1"/>
        <end position="23"/>
    </location>
</feature>
<dbReference type="RefSeq" id="WP_034741386.1">
    <property type="nucleotide sequence ID" value="NZ_AWFG01000041.1"/>
</dbReference>
<comment type="caution">
    <text evidence="3">The sequence shown here is derived from an EMBL/GenBank/DDBJ whole genome shotgun (WGS) entry which is preliminary data.</text>
</comment>
<dbReference type="EMBL" id="AWFG01000041">
    <property type="protein sequence ID" value="KCZ56781.1"/>
    <property type="molecule type" value="Genomic_DNA"/>
</dbReference>
<sequence>MNILAKYSMIALAGSLFAASAVAQSISVEANKTVPVRVPGSAASIVIGNKNVADVAVHNEHLLFITGKAFGTTNLMIFDSAGNQILSSDVVVTANSSNLVTVNKSGQSFTYDCAPECRSVMSTGDSGEYFDQIVRQQKSLQTLNDGN</sequence>
<gene>
    <name evidence="3" type="ORF">HY30_06590</name>
</gene>